<name>A0AAU7DI58_9BACT</name>
<proteinExistence type="predicted"/>
<dbReference type="AlphaFoldDB" id="A0AAU7DI58"/>
<dbReference type="RefSeq" id="WP_348261973.1">
    <property type="nucleotide sequence ID" value="NZ_CP121196.1"/>
</dbReference>
<sequence length="601" mass="63536">MMIALPLMAIPASAQIRFGETSTSATGTVSSGYNATYGNMTQSSHGWTVGGAATFSGSFHNPNFLSYDFSPYLNQSRANSNFQSISNSSGLNLSTNIFSGSHFPGSISYSKAYNSEGNYALPGLANYVTHGNSDTVAINWSALLPNLPTFTAGFETGKSNYSVYGTDNTGKNTFRSLNLHSAYTIDGFNMSAYYTKGSSQAMIPEVISNQAATESDSSSNSLGANLSHRLPLNGSFTAGVSRSDWTSNYLVSNSTGAIDVVNLAAGIHPTRKISLTASATYSDNLSGQLYQSVIAAGGAIPGLTTNQKSDSVDMEGVTTYAIATDLQVTASAERRTQDFLGQSYGVTSYGQSAIFTHSALKGVLNAAASITENTSDNSGMDTLGFSTSENYSSLIFGWHVTGSFGYAQNVQTLLVTYMNSFYNYSGSIRRHWGRFNMSVGGGGSRTALTEQAGTSNSSTSYIGSFGYGSIITANGSYSKSDGQALETGTGLVGVPIPSPILPSDLISLFGGKSLSFGLSSIPTKKLILSANYGKSDSNTLSNGIGSQNQTSQYNALIQYQVRKLNFVSGYSRLDQGFSSAGTKPEIISSYYMGISRWFNFF</sequence>
<reference evidence="1" key="1">
    <citation type="submission" date="2023-03" db="EMBL/GenBank/DDBJ databases">
        <title>Edaphobacter sp.</title>
        <authorList>
            <person name="Huber K.J."/>
            <person name="Papendorf J."/>
            <person name="Pilke C."/>
            <person name="Bunk B."/>
            <person name="Sproeer C."/>
            <person name="Pester M."/>
        </authorList>
    </citation>
    <scope>NUCLEOTIDE SEQUENCE</scope>
    <source>
        <strain evidence="1">DSM 110680</strain>
    </source>
</reference>
<gene>
    <name evidence="1" type="ORF">P8935_19490</name>
</gene>
<accession>A0AAU7DI58</accession>
<dbReference type="EMBL" id="CP121196">
    <property type="protein sequence ID" value="XBH16745.1"/>
    <property type="molecule type" value="Genomic_DNA"/>
</dbReference>
<protein>
    <recommendedName>
        <fullName evidence="2">TIGR03016 family PEP-CTERM system-associated outer membrane protein</fullName>
    </recommendedName>
</protein>
<evidence type="ECO:0000313" key="1">
    <source>
        <dbReference type="EMBL" id="XBH16745.1"/>
    </source>
</evidence>
<evidence type="ECO:0008006" key="2">
    <source>
        <dbReference type="Google" id="ProtNLM"/>
    </source>
</evidence>
<organism evidence="1">
    <name type="scientific">Telmatobacter sp. DSM 110680</name>
    <dbReference type="NCBI Taxonomy" id="3036704"/>
    <lineage>
        <taxon>Bacteria</taxon>
        <taxon>Pseudomonadati</taxon>
        <taxon>Acidobacteriota</taxon>
        <taxon>Terriglobia</taxon>
        <taxon>Terriglobales</taxon>
        <taxon>Acidobacteriaceae</taxon>
        <taxon>Telmatobacter</taxon>
    </lineage>
</organism>